<dbReference type="SUPFAM" id="SSF54631">
    <property type="entry name" value="CBS-domain pair"/>
    <property type="match status" value="1"/>
</dbReference>
<dbReference type="InterPro" id="IPR014743">
    <property type="entry name" value="Cl-channel_core"/>
</dbReference>
<evidence type="ECO:0000256" key="7">
    <source>
        <dbReference type="ARBA" id="ARBA00023173"/>
    </source>
</evidence>
<dbReference type="OrthoDB" id="9812438at2"/>
<sequence>MTPTSSPPVLLPVIGRPDSSSSWLAKFSRTIKSKPDLLILLLVVLIGGGTGLSVVLFHYLIEAIHSLTLEQMMGAIAPWGAWTLALVPTLGGVVVGLMRWWLRDFGPGISAMVTTQASEPIALVRPAIKMTAASVSLGTGASLGPEGPSVEIGANIGMVLAQMLRVSQERRRLLLGAGAAAGLAAGFNAPIAGVFLSLELVLSTTFATTTVGAVLLSAVVAALITQIGLGSQPAFALPVYEVRSPWELPLYVGLGILASGISLIFVEAIKFCQQLFEGQLPGLGWVGKIPLSLQPVIGGGCVGLVALAVPQVLGIGYETVEAVLRNVVFSLPLLLLLLLVKLMMTAISLGSGLVGGIFAPSMFLGATLGAAYGQVMALLLPPGLAIAAPPAYAMVGMAAVLAGSTRSPLTAILLLFELTRDYRIILPLMAAVGISVLLVEWLKPKSSNGLNLQQMGLNLEEDQTQSILENITVAEVMEPDCLCLPVAMGWLEAGQRLIDARANSALVINAQTQLVGIFTLQDFNRTMAHWQSEPGSCSFTQLTLADLCSRDLVWISSQASLVEAIQRMKARGLHQLPVIREEPPEAVLGVLTSDAIVLACKVSLARHLLEQHLVQPQLSTLSTGVHTEIASGATVQIHKG</sequence>
<evidence type="ECO:0000256" key="11">
    <source>
        <dbReference type="SAM" id="Phobius"/>
    </source>
</evidence>
<feature type="domain" description="CBS" evidence="12">
    <location>
        <begin position="548"/>
        <end position="606"/>
    </location>
</feature>
<feature type="transmembrane region" description="Helical" evidence="11">
    <location>
        <begin position="327"/>
        <end position="347"/>
    </location>
</feature>
<accession>B8HWS8</accession>
<evidence type="ECO:0000256" key="8">
    <source>
        <dbReference type="ARBA" id="ARBA00023214"/>
    </source>
</evidence>
<feature type="transmembrane region" description="Helical" evidence="11">
    <location>
        <begin position="296"/>
        <end position="315"/>
    </location>
</feature>
<evidence type="ECO:0000256" key="9">
    <source>
        <dbReference type="ARBA" id="ARBA00023303"/>
    </source>
</evidence>
<dbReference type="Gene3D" id="1.10.3080.10">
    <property type="entry name" value="Clc chloride channel"/>
    <property type="match status" value="1"/>
</dbReference>
<evidence type="ECO:0000256" key="1">
    <source>
        <dbReference type="ARBA" id="ARBA00004141"/>
    </source>
</evidence>
<dbReference type="GO" id="GO:0005254">
    <property type="term" value="F:chloride channel activity"/>
    <property type="evidence" value="ECO:0007669"/>
    <property type="project" value="UniProtKB-KW"/>
</dbReference>
<evidence type="ECO:0000256" key="4">
    <source>
        <dbReference type="ARBA" id="ARBA00022989"/>
    </source>
</evidence>
<dbReference type="PROSITE" id="PS51371">
    <property type="entry name" value="CBS"/>
    <property type="match status" value="1"/>
</dbReference>
<feature type="transmembrane region" description="Helical" evidence="11">
    <location>
        <begin position="173"/>
        <end position="198"/>
    </location>
</feature>
<dbReference type="KEGG" id="cyn:Cyan7425_0845"/>
<dbReference type="GO" id="GO:0034707">
    <property type="term" value="C:chloride channel complex"/>
    <property type="evidence" value="ECO:0007669"/>
    <property type="project" value="UniProtKB-KW"/>
</dbReference>
<keyword evidence="7" id="KW-0869">Chloride channel</keyword>
<feature type="transmembrane region" description="Helical" evidence="11">
    <location>
        <begin position="353"/>
        <end position="372"/>
    </location>
</feature>
<dbReference type="STRING" id="395961.Cyan7425_0845"/>
<evidence type="ECO:0000313" key="13">
    <source>
        <dbReference type="EMBL" id="ACL43231.1"/>
    </source>
</evidence>
<dbReference type="Pfam" id="PF00654">
    <property type="entry name" value="Voltage_CLC"/>
    <property type="match status" value="1"/>
</dbReference>
<dbReference type="InterPro" id="IPR000644">
    <property type="entry name" value="CBS_dom"/>
</dbReference>
<dbReference type="eggNOG" id="COG0517">
    <property type="taxonomic scope" value="Bacteria"/>
</dbReference>
<protein>
    <submittedName>
        <fullName evidence="13">Chloride channel core</fullName>
    </submittedName>
</protein>
<keyword evidence="2" id="KW-0813">Transport</keyword>
<dbReference type="CDD" id="cd00400">
    <property type="entry name" value="Voltage_gated_ClC"/>
    <property type="match status" value="1"/>
</dbReference>
<keyword evidence="4 11" id="KW-1133">Transmembrane helix</keyword>
<feature type="transmembrane region" description="Helical" evidence="11">
    <location>
        <begin position="210"/>
        <end position="229"/>
    </location>
</feature>
<keyword evidence="10" id="KW-0129">CBS domain</keyword>
<gene>
    <name evidence="13" type="ordered locus">Cyan7425_0845</name>
</gene>
<reference evidence="13" key="1">
    <citation type="submission" date="2009-01" db="EMBL/GenBank/DDBJ databases">
        <title>Complete sequence of chromosome Cyanothece sp. PCC 7425.</title>
        <authorList>
            <consortium name="US DOE Joint Genome Institute"/>
            <person name="Lucas S."/>
            <person name="Copeland A."/>
            <person name="Lapidus A."/>
            <person name="Glavina del Rio T."/>
            <person name="Dalin E."/>
            <person name="Tice H."/>
            <person name="Bruce D."/>
            <person name="Goodwin L."/>
            <person name="Pitluck S."/>
            <person name="Sims D."/>
            <person name="Meineke L."/>
            <person name="Brettin T."/>
            <person name="Detter J.C."/>
            <person name="Han C."/>
            <person name="Larimer F."/>
            <person name="Land M."/>
            <person name="Hauser L."/>
            <person name="Kyrpides N."/>
            <person name="Ovchinnikova G."/>
            <person name="Liberton M."/>
            <person name="Stoeckel J."/>
            <person name="Banerjee A."/>
            <person name="Singh A."/>
            <person name="Page L."/>
            <person name="Sato H."/>
            <person name="Zhao L."/>
            <person name="Sherman L."/>
            <person name="Pakrasi H."/>
            <person name="Richardson P."/>
        </authorList>
    </citation>
    <scope>NUCLEOTIDE SEQUENCE</scope>
    <source>
        <strain evidence="13">PCC 7425</strain>
    </source>
</reference>
<dbReference type="SMART" id="SM00116">
    <property type="entry name" value="CBS"/>
    <property type="match status" value="2"/>
</dbReference>
<dbReference type="PANTHER" id="PTHR43427:SF6">
    <property type="entry name" value="CHLORIDE CHANNEL PROTEIN CLC-E"/>
    <property type="match status" value="1"/>
</dbReference>
<dbReference type="Pfam" id="PF00571">
    <property type="entry name" value="CBS"/>
    <property type="match status" value="2"/>
</dbReference>
<feature type="transmembrane region" description="Helical" evidence="11">
    <location>
        <begin position="81"/>
        <end position="102"/>
    </location>
</feature>
<evidence type="ECO:0000256" key="5">
    <source>
        <dbReference type="ARBA" id="ARBA00023065"/>
    </source>
</evidence>
<evidence type="ECO:0000256" key="10">
    <source>
        <dbReference type="PROSITE-ProRule" id="PRU00703"/>
    </source>
</evidence>
<evidence type="ECO:0000259" key="12">
    <source>
        <dbReference type="PROSITE" id="PS51371"/>
    </source>
</evidence>
<keyword evidence="8" id="KW-0868">Chloride</keyword>
<dbReference type="Gene3D" id="3.10.580.10">
    <property type="entry name" value="CBS-domain"/>
    <property type="match status" value="1"/>
</dbReference>
<keyword evidence="5" id="KW-0406">Ion transport</keyword>
<proteinExistence type="predicted"/>
<dbReference type="PRINTS" id="PR00762">
    <property type="entry name" value="CLCHANNEL"/>
</dbReference>
<feature type="transmembrane region" description="Helical" evidence="11">
    <location>
        <begin position="250"/>
        <end position="276"/>
    </location>
</feature>
<keyword evidence="9" id="KW-0407">Ion channel</keyword>
<keyword evidence="6 11" id="KW-0472">Membrane</keyword>
<dbReference type="eggNOG" id="COG0038">
    <property type="taxonomic scope" value="Bacteria"/>
</dbReference>
<dbReference type="SUPFAM" id="SSF81340">
    <property type="entry name" value="Clc chloride channel"/>
    <property type="match status" value="1"/>
</dbReference>
<evidence type="ECO:0000256" key="6">
    <source>
        <dbReference type="ARBA" id="ARBA00023136"/>
    </source>
</evidence>
<evidence type="ECO:0000256" key="2">
    <source>
        <dbReference type="ARBA" id="ARBA00022448"/>
    </source>
</evidence>
<feature type="transmembrane region" description="Helical" evidence="11">
    <location>
        <begin position="424"/>
        <end position="442"/>
    </location>
</feature>
<dbReference type="AlphaFoldDB" id="B8HWS8"/>
<dbReference type="EMBL" id="CP001344">
    <property type="protein sequence ID" value="ACL43231.1"/>
    <property type="molecule type" value="Genomic_DNA"/>
</dbReference>
<keyword evidence="3 11" id="KW-0812">Transmembrane</keyword>
<feature type="transmembrane region" description="Helical" evidence="11">
    <location>
        <begin position="384"/>
        <end position="404"/>
    </location>
</feature>
<dbReference type="InterPro" id="IPR001807">
    <property type="entry name" value="ClC"/>
</dbReference>
<organism evidence="13">
    <name type="scientific">Cyanothece sp. (strain PCC 7425 / ATCC 29141)</name>
    <dbReference type="NCBI Taxonomy" id="395961"/>
    <lineage>
        <taxon>Bacteria</taxon>
        <taxon>Bacillati</taxon>
        <taxon>Cyanobacteriota</taxon>
        <taxon>Cyanophyceae</taxon>
        <taxon>Gomontiellales</taxon>
        <taxon>Cyanothecaceae</taxon>
        <taxon>Cyanothece</taxon>
    </lineage>
</organism>
<dbReference type="InterPro" id="IPR046342">
    <property type="entry name" value="CBS_dom_sf"/>
</dbReference>
<dbReference type="HOGENOM" id="CLU_015263_5_1_3"/>
<evidence type="ECO:0000256" key="3">
    <source>
        <dbReference type="ARBA" id="ARBA00022692"/>
    </source>
</evidence>
<name>B8HWS8_CYAP4</name>
<dbReference type="PANTHER" id="PTHR43427">
    <property type="entry name" value="CHLORIDE CHANNEL PROTEIN CLC-E"/>
    <property type="match status" value="1"/>
</dbReference>
<feature type="transmembrane region" description="Helical" evidence="11">
    <location>
        <begin position="37"/>
        <end position="61"/>
    </location>
</feature>
<comment type="subcellular location">
    <subcellularLocation>
        <location evidence="1">Membrane</location>
        <topology evidence="1">Multi-pass membrane protein</topology>
    </subcellularLocation>
</comment>
<dbReference type="InterPro" id="IPR050368">
    <property type="entry name" value="ClC-type_chloride_channel"/>
</dbReference>